<comment type="subcellular location">
    <subcellularLocation>
        <location evidence="1">Nucleus</location>
    </subcellularLocation>
</comment>
<feature type="region of interest" description="Disordered" evidence="7">
    <location>
        <begin position="1"/>
        <end position="50"/>
    </location>
</feature>
<dbReference type="InterPro" id="IPR036236">
    <property type="entry name" value="Znf_C2H2_sf"/>
</dbReference>
<keyword evidence="10" id="KW-1185">Reference proteome</keyword>
<dbReference type="SUPFAM" id="SSF57667">
    <property type="entry name" value="beta-beta-alpha zinc fingers"/>
    <property type="match status" value="1"/>
</dbReference>
<evidence type="ECO:0000256" key="5">
    <source>
        <dbReference type="ARBA" id="ARBA00023242"/>
    </source>
</evidence>
<evidence type="ECO:0000313" key="9">
    <source>
        <dbReference type="EMBL" id="CAL1377031.1"/>
    </source>
</evidence>
<gene>
    <name evidence="9" type="ORF">LTRI10_LOCUS18716</name>
</gene>
<accession>A0AAV2DTT9</accession>
<dbReference type="EMBL" id="OZ034816">
    <property type="protein sequence ID" value="CAL1377031.1"/>
    <property type="molecule type" value="Genomic_DNA"/>
</dbReference>
<dbReference type="GO" id="GO:0005634">
    <property type="term" value="C:nucleus"/>
    <property type="evidence" value="ECO:0007669"/>
    <property type="project" value="UniProtKB-SubCell"/>
</dbReference>
<dbReference type="PANTHER" id="PTHR47287:SF9">
    <property type="entry name" value="ZINC FINGER PROTEIN 4-LIKE"/>
    <property type="match status" value="1"/>
</dbReference>
<dbReference type="GO" id="GO:0009788">
    <property type="term" value="P:negative regulation of abscisic acid-activated signaling pathway"/>
    <property type="evidence" value="ECO:0007669"/>
    <property type="project" value="InterPro"/>
</dbReference>
<dbReference type="Proteomes" id="UP001497516">
    <property type="component" value="Chromosome 3"/>
</dbReference>
<evidence type="ECO:0000256" key="7">
    <source>
        <dbReference type="SAM" id="MobiDB-lite"/>
    </source>
</evidence>
<evidence type="ECO:0000256" key="1">
    <source>
        <dbReference type="ARBA" id="ARBA00004123"/>
    </source>
</evidence>
<protein>
    <recommendedName>
        <fullName evidence="8">C2H2-type domain-containing protein</fullName>
    </recommendedName>
</protein>
<organism evidence="9 10">
    <name type="scientific">Linum trigynum</name>
    <dbReference type="NCBI Taxonomy" id="586398"/>
    <lineage>
        <taxon>Eukaryota</taxon>
        <taxon>Viridiplantae</taxon>
        <taxon>Streptophyta</taxon>
        <taxon>Embryophyta</taxon>
        <taxon>Tracheophyta</taxon>
        <taxon>Spermatophyta</taxon>
        <taxon>Magnoliopsida</taxon>
        <taxon>eudicotyledons</taxon>
        <taxon>Gunneridae</taxon>
        <taxon>Pentapetalae</taxon>
        <taxon>rosids</taxon>
        <taxon>fabids</taxon>
        <taxon>Malpighiales</taxon>
        <taxon>Linaceae</taxon>
        <taxon>Linum</taxon>
    </lineage>
</organism>
<evidence type="ECO:0000259" key="8">
    <source>
        <dbReference type="PROSITE" id="PS50157"/>
    </source>
</evidence>
<feature type="domain" description="C2H2-type" evidence="8">
    <location>
        <begin position="120"/>
        <end position="147"/>
    </location>
</feature>
<dbReference type="PROSITE" id="PS50157">
    <property type="entry name" value="ZINC_FINGER_C2H2_2"/>
    <property type="match status" value="1"/>
</dbReference>
<keyword evidence="5" id="KW-0539">Nucleus</keyword>
<evidence type="ECO:0000313" key="10">
    <source>
        <dbReference type="Proteomes" id="UP001497516"/>
    </source>
</evidence>
<keyword evidence="2" id="KW-0479">Metal-binding</keyword>
<sequence>MQPIGSQELSPSNASSISATASSEGATTQKKQMANLKMKEKMDLAQGSSSSRVVLDLKLSNDPDTNHHVSKSLEINLFSSSSRSNNTNTNNNVYERKGEGSEMININIEEEQKEQSNRVFACNFCKREFSTSQALGGHQNAHKTERAMAKKRESLEVVGPLFGGGHHHFPYHSYSSFSSHPYYGSSFGRPLGVRMDSLIHKPSPSSYPWSSSVGFHHAGRSFGTANESHLAAWSRVPAVQPQSVSPVLDRLRLEGFQSGVGAASSGSVSGINNISVASVGRKEERSASVGLLRNFGLSNGSKPAVVGGASSSSGGSGCGVVVRAAADQLAGGDQKDVSGIDLSLKL</sequence>
<feature type="compositionally biased region" description="Low complexity" evidence="7">
    <location>
        <begin position="10"/>
        <end position="28"/>
    </location>
</feature>
<dbReference type="InterPro" id="IPR044246">
    <property type="entry name" value="ZFP3-like"/>
</dbReference>
<dbReference type="Gene3D" id="3.30.160.60">
    <property type="entry name" value="Classic Zinc Finger"/>
    <property type="match status" value="1"/>
</dbReference>
<evidence type="ECO:0000256" key="2">
    <source>
        <dbReference type="ARBA" id="ARBA00022723"/>
    </source>
</evidence>
<dbReference type="InterPro" id="IPR013087">
    <property type="entry name" value="Znf_C2H2_type"/>
</dbReference>
<name>A0AAV2DTT9_9ROSI</name>
<dbReference type="PANTHER" id="PTHR47287">
    <property type="entry name" value="C2H2 AND C2HC ZINC FINGERS SUPERFAMILY PROTEIN"/>
    <property type="match status" value="1"/>
</dbReference>
<reference evidence="9 10" key="1">
    <citation type="submission" date="2024-04" db="EMBL/GenBank/DDBJ databases">
        <authorList>
            <person name="Fracassetti M."/>
        </authorList>
    </citation>
    <scope>NUCLEOTIDE SEQUENCE [LARGE SCALE GENOMIC DNA]</scope>
</reference>
<keyword evidence="3 6" id="KW-0863">Zinc-finger</keyword>
<evidence type="ECO:0000256" key="3">
    <source>
        <dbReference type="ARBA" id="ARBA00022771"/>
    </source>
</evidence>
<dbReference type="Pfam" id="PF13912">
    <property type="entry name" value="zf-C2H2_6"/>
    <property type="match status" value="1"/>
</dbReference>
<dbReference type="PROSITE" id="PS00028">
    <property type="entry name" value="ZINC_FINGER_C2H2_1"/>
    <property type="match status" value="1"/>
</dbReference>
<keyword evidence="4" id="KW-0862">Zinc</keyword>
<proteinExistence type="predicted"/>
<evidence type="ECO:0000256" key="6">
    <source>
        <dbReference type="PROSITE-ProRule" id="PRU00042"/>
    </source>
</evidence>
<dbReference type="AlphaFoldDB" id="A0AAV2DTT9"/>
<dbReference type="GO" id="GO:0008270">
    <property type="term" value="F:zinc ion binding"/>
    <property type="evidence" value="ECO:0007669"/>
    <property type="project" value="UniProtKB-KW"/>
</dbReference>
<evidence type="ECO:0000256" key="4">
    <source>
        <dbReference type="ARBA" id="ARBA00022833"/>
    </source>
</evidence>